<sequence length="479" mass="49421">MLHARIAARAFNTPLLVEPSKAMAFLSGLGPRILGRRVETVDTAKVVDAAATTASPARASLLAGGLADSYRQHGDAPYPVVDGIAVVEIAGVLIHRGGWIGQSSGQTSYEGIAAQIEAAASDPAVRGLALEVDSFGGEVAGVFDLADRIRAIRGGKPVWAFVAEHAFSAGYALASQADRILLPRTGALGSIGVVVLHADLSGQLDQDGVRVTLIHSGLHKVDGNPYQPLPEGARDDIQREIDVLRFLFAETVAAGRSGKISHEAALATEAATYRGADALAAGLADEVTDLTRGFAAFRQMLSRTPTLSPMRTTRASLPHPRQEAIMAIQNDPEDSPQDTGIGVTDIDDAEPDTTDHPPAVAEPSPAETQPSGATASAPAPTALQAGNLAELSAQLREAAAEIAEIAAQAGRLGIAIDAAKALREGTTPEALRRLVLERASAAADARDIVAAPRSPVLPLAKESPIVAAAKRAAASGHPA</sequence>
<feature type="compositionally biased region" description="Low complexity" evidence="5">
    <location>
        <begin position="368"/>
        <end position="379"/>
    </location>
</feature>
<comment type="caution">
    <text evidence="7">The sequence shown here is derived from an EMBL/GenBank/DDBJ whole genome shotgun (WGS) entry which is preliminary data.</text>
</comment>
<dbReference type="PANTHER" id="PTHR33209">
    <property type="entry name" value="PROTEASE 4"/>
    <property type="match status" value="1"/>
</dbReference>
<evidence type="ECO:0000256" key="3">
    <source>
        <dbReference type="ARBA" id="ARBA00022801"/>
    </source>
</evidence>
<name>A0A099GIM4_9RHOB</name>
<evidence type="ECO:0000256" key="4">
    <source>
        <dbReference type="ARBA" id="ARBA00022825"/>
    </source>
</evidence>
<dbReference type="GO" id="GO:0006508">
    <property type="term" value="P:proteolysis"/>
    <property type="evidence" value="ECO:0007669"/>
    <property type="project" value="UniProtKB-KW"/>
</dbReference>
<feature type="domain" description="Peptidase S49" evidence="6">
    <location>
        <begin position="154"/>
        <end position="292"/>
    </location>
</feature>
<dbReference type="InterPro" id="IPR029045">
    <property type="entry name" value="ClpP/crotonase-like_dom_sf"/>
</dbReference>
<feature type="region of interest" description="Disordered" evidence="5">
    <location>
        <begin position="329"/>
        <end position="379"/>
    </location>
</feature>
<dbReference type="AlphaFoldDB" id="A0A099GIM4"/>
<evidence type="ECO:0000256" key="2">
    <source>
        <dbReference type="ARBA" id="ARBA00022670"/>
    </source>
</evidence>
<dbReference type="EMBL" id="JRKQ01000028">
    <property type="protein sequence ID" value="KGJ22521.1"/>
    <property type="molecule type" value="Genomic_DNA"/>
</dbReference>
<reference evidence="7 8" key="2">
    <citation type="submission" date="2014-10" db="EMBL/GenBank/DDBJ databases">
        <title>Paracoccus sanguinis sp. nov., isolated from clinical specimens of New York State patients.</title>
        <authorList>
            <person name="Mingle L.A."/>
            <person name="Cole J.A."/>
            <person name="Lapierre P."/>
            <person name="Musser K.A."/>
        </authorList>
    </citation>
    <scope>NUCLEOTIDE SEQUENCE [LARGE SCALE GENOMIC DNA]</scope>
    <source>
        <strain evidence="7 8">5503</strain>
    </source>
</reference>
<accession>A0A099GIM4</accession>
<dbReference type="InterPro" id="IPR002142">
    <property type="entry name" value="Peptidase_S49"/>
</dbReference>
<dbReference type="GO" id="GO:0008236">
    <property type="term" value="F:serine-type peptidase activity"/>
    <property type="evidence" value="ECO:0007669"/>
    <property type="project" value="UniProtKB-KW"/>
</dbReference>
<evidence type="ECO:0000313" key="8">
    <source>
        <dbReference type="Proteomes" id="UP000029858"/>
    </source>
</evidence>
<gene>
    <name evidence="7" type="ORF">IX56_07355</name>
</gene>
<dbReference type="PANTHER" id="PTHR33209:SF1">
    <property type="entry name" value="PEPTIDASE S49 DOMAIN-CONTAINING PROTEIN"/>
    <property type="match status" value="1"/>
</dbReference>
<dbReference type="SUPFAM" id="SSF52096">
    <property type="entry name" value="ClpP/crotonase"/>
    <property type="match status" value="1"/>
</dbReference>
<keyword evidence="2" id="KW-0645">Protease</keyword>
<keyword evidence="4" id="KW-0720">Serine protease</keyword>
<evidence type="ECO:0000313" key="7">
    <source>
        <dbReference type="EMBL" id="KGJ22521.1"/>
    </source>
</evidence>
<evidence type="ECO:0000259" key="6">
    <source>
        <dbReference type="Pfam" id="PF01343"/>
    </source>
</evidence>
<evidence type="ECO:0000256" key="5">
    <source>
        <dbReference type="SAM" id="MobiDB-lite"/>
    </source>
</evidence>
<dbReference type="InterPro" id="IPR033855">
    <property type="entry name" value="Protein_C"/>
</dbReference>
<protein>
    <submittedName>
        <fullName evidence="7">Serine peptidase</fullName>
    </submittedName>
</protein>
<reference evidence="7 8" key="1">
    <citation type="submission" date="2014-09" db="EMBL/GenBank/DDBJ databases">
        <authorList>
            <person name="McGinnis J.M."/>
            <person name="Wolfgang W.J."/>
        </authorList>
    </citation>
    <scope>NUCLEOTIDE SEQUENCE [LARGE SCALE GENOMIC DNA]</scope>
    <source>
        <strain evidence="7 8">5503</strain>
    </source>
</reference>
<dbReference type="Pfam" id="PF01343">
    <property type="entry name" value="Peptidase_S49"/>
    <property type="match status" value="1"/>
</dbReference>
<dbReference type="CDD" id="cd07022">
    <property type="entry name" value="S49_Sppa_36K_type"/>
    <property type="match status" value="1"/>
</dbReference>
<dbReference type="Gene3D" id="3.90.226.10">
    <property type="entry name" value="2-enoyl-CoA Hydratase, Chain A, domain 1"/>
    <property type="match status" value="1"/>
</dbReference>
<dbReference type="Proteomes" id="UP000029858">
    <property type="component" value="Unassembled WGS sequence"/>
</dbReference>
<evidence type="ECO:0000256" key="1">
    <source>
        <dbReference type="ARBA" id="ARBA00008683"/>
    </source>
</evidence>
<dbReference type="RefSeq" id="WP_036708744.1">
    <property type="nucleotide sequence ID" value="NZ_JRKQ01000028.1"/>
</dbReference>
<proteinExistence type="inferred from homology"/>
<comment type="similarity">
    <text evidence="1">Belongs to the peptidase S49 family.</text>
</comment>
<organism evidence="7 8">
    <name type="scientific">Paracoccus sanguinis</name>
    <dbReference type="NCBI Taxonomy" id="1545044"/>
    <lineage>
        <taxon>Bacteria</taxon>
        <taxon>Pseudomonadati</taxon>
        <taxon>Pseudomonadota</taxon>
        <taxon>Alphaproteobacteria</taxon>
        <taxon>Rhodobacterales</taxon>
        <taxon>Paracoccaceae</taxon>
        <taxon>Paracoccus</taxon>
    </lineage>
</organism>
<dbReference type="Gene3D" id="6.20.330.10">
    <property type="match status" value="1"/>
</dbReference>
<keyword evidence="3" id="KW-0378">Hydrolase</keyword>